<comment type="caution">
    <text evidence="1">The sequence shown here is derived from an EMBL/GenBank/DDBJ whole genome shotgun (WGS) entry which is preliminary data.</text>
</comment>
<reference evidence="1 2" key="1">
    <citation type="journal article" date="2012" name="Genome Biol.">
        <title>Genome and low-iron response of an oceanic diatom adapted to chronic iron limitation.</title>
        <authorList>
            <person name="Lommer M."/>
            <person name="Specht M."/>
            <person name="Roy A.S."/>
            <person name="Kraemer L."/>
            <person name="Andreson R."/>
            <person name="Gutowska M.A."/>
            <person name="Wolf J."/>
            <person name="Bergner S.V."/>
            <person name="Schilhabel M.B."/>
            <person name="Klostermeier U.C."/>
            <person name="Beiko R.G."/>
            <person name="Rosenstiel P."/>
            <person name="Hippler M."/>
            <person name="Laroche J."/>
        </authorList>
    </citation>
    <scope>NUCLEOTIDE SEQUENCE [LARGE SCALE GENOMIC DNA]</scope>
    <source>
        <strain evidence="1 2">CCMP1005</strain>
    </source>
</reference>
<gene>
    <name evidence="1" type="ORF">THAOC_30081</name>
</gene>
<accession>K0RVV0</accession>
<evidence type="ECO:0000313" key="1">
    <source>
        <dbReference type="EMBL" id="EJK50817.1"/>
    </source>
</evidence>
<keyword evidence="2" id="KW-1185">Reference proteome</keyword>
<organism evidence="1 2">
    <name type="scientific">Thalassiosira oceanica</name>
    <name type="common">Marine diatom</name>
    <dbReference type="NCBI Taxonomy" id="159749"/>
    <lineage>
        <taxon>Eukaryota</taxon>
        <taxon>Sar</taxon>
        <taxon>Stramenopiles</taxon>
        <taxon>Ochrophyta</taxon>
        <taxon>Bacillariophyta</taxon>
        <taxon>Coscinodiscophyceae</taxon>
        <taxon>Thalassiosirophycidae</taxon>
        <taxon>Thalassiosirales</taxon>
        <taxon>Thalassiosiraceae</taxon>
        <taxon>Thalassiosira</taxon>
    </lineage>
</organism>
<name>K0RVV0_THAOC</name>
<dbReference type="EMBL" id="AGNL01042891">
    <property type="protein sequence ID" value="EJK50817.1"/>
    <property type="molecule type" value="Genomic_DNA"/>
</dbReference>
<evidence type="ECO:0000313" key="2">
    <source>
        <dbReference type="Proteomes" id="UP000266841"/>
    </source>
</evidence>
<proteinExistence type="predicted"/>
<dbReference type="Proteomes" id="UP000266841">
    <property type="component" value="Unassembled WGS sequence"/>
</dbReference>
<protein>
    <submittedName>
        <fullName evidence="1">Uncharacterized protein</fullName>
    </submittedName>
</protein>
<feature type="non-terminal residue" evidence="1">
    <location>
        <position position="1"/>
    </location>
</feature>
<dbReference type="AlphaFoldDB" id="K0RVV0"/>
<sequence>QNGGACLRHNDHFKTPKERSELCKRDLSDDLVDDITEKLKRNIPKDVLRELVEYETGRTLSASVISHLKKTMVVDEFKGGDASLSAGAATLKWLEEKPNEAVQ</sequence>